<dbReference type="Gene3D" id="3.40.50.360">
    <property type="match status" value="1"/>
</dbReference>
<gene>
    <name evidence="4" type="ORF">EsVE80_14510</name>
</gene>
<dbReference type="PANTHER" id="PTHR39201">
    <property type="entry name" value="EXPORTED PROTEIN-RELATED"/>
    <property type="match status" value="1"/>
</dbReference>
<feature type="chain" id="PRO_5038457789" evidence="2">
    <location>
        <begin position="19"/>
        <end position="231"/>
    </location>
</feature>
<dbReference type="EMBL" id="AP022822">
    <property type="protein sequence ID" value="BCA85928.1"/>
    <property type="molecule type" value="Genomic_DNA"/>
</dbReference>
<keyword evidence="5" id="KW-1185">Reference proteome</keyword>
<dbReference type="KEGG" id="esg:EsVE80_14510"/>
<organism evidence="4 5">
    <name type="scientific">Enterococcus saigonensis</name>
    <dbReference type="NCBI Taxonomy" id="1805431"/>
    <lineage>
        <taxon>Bacteria</taxon>
        <taxon>Bacillati</taxon>
        <taxon>Bacillota</taxon>
        <taxon>Bacilli</taxon>
        <taxon>Lactobacillales</taxon>
        <taxon>Enterococcaceae</taxon>
        <taxon>Enterococcus</taxon>
    </lineage>
</organism>
<evidence type="ECO:0000313" key="4">
    <source>
        <dbReference type="EMBL" id="BCA85928.1"/>
    </source>
</evidence>
<feature type="compositionally biased region" description="Low complexity" evidence="1">
    <location>
        <begin position="26"/>
        <end position="36"/>
    </location>
</feature>
<dbReference type="InterPro" id="IPR029039">
    <property type="entry name" value="Flavoprotein-like_sf"/>
</dbReference>
<dbReference type="Pfam" id="PF12682">
    <property type="entry name" value="Flavodoxin_4"/>
    <property type="match status" value="1"/>
</dbReference>
<evidence type="ECO:0000256" key="1">
    <source>
        <dbReference type="SAM" id="MobiDB-lite"/>
    </source>
</evidence>
<protein>
    <submittedName>
        <fullName evidence="4">Flavodoxin</fullName>
    </submittedName>
</protein>
<dbReference type="GO" id="GO:0016651">
    <property type="term" value="F:oxidoreductase activity, acting on NAD(P)H"/>
    <property type="evidence" value="ECO:0007669"/>
    <property type="project" value="UniProtKB-ARBA"/>
</dbReference>
<dbReference type="SUPFAM" id="SSF52218">
    <property type="entry name" value="Flavoproteins"/>
    <property type="match status" value="1"/>
</dbReference>
<feature type="signal peptide" evidence="2">
    <location>
        <begin position="1"/>
        <end position="18"/>
    </location>
</feature>
<dbReference type="AlphaFoldDB" id="A0A679I8L1"/>
<name>A0A679I8L1_9ENTE</name>
<evidence type="ECO:0000259" key="3">
    <source>
        <dbReference type="Pfam" id="PF12682"/>
    </source>
</evidence>
<dbReference type="PROSITE" id="PS51257">
    <property type="entry name" value="PROKAR_LIPOPROTEIN"/>
    <property type="match status" value="1"/>
</dbReference>
<dbReference type="PANTHER" id="PTHR39201:SF1">
    <property type="entry name" value="FLAVODOXIN-LIKE DOMAIN-CONTAINING PROTEIN"/>
    <property type="match status" value="1"/>
</dbReference>
<reference evidence="4 5" key="1">
    <citation type="submission" date="2020-02" db="EMBL/GenBank/DDBJ databases">
        <title>Characterization of vanA genotype vancomycin-resistant Enterococcus saigonensis VE80.</title>
        <authorList>
            <person name="Harada T."/>
            <person name="Motooka D."/>
            <person name="Nakamura S."/>
            <person name="Yamamoto Y."/>
            <person name="Kawahara R."/>
            <person name="Kawatsu K."/>
        </authorList>
    </citation>
    <scope>NUCLEOTIDE SEQUENCE [LARGE SCALE GENOMIC DNA]</scope>
    <source>
        <strain evidence="4 5">VE80</strain>
    </source>
</reference>
<proteinExistence type="predicted"/>
<keyword evidence="2" id="KW-0732">Signal</keyword>
<dbReference type="InterPro" id="IPR008254">
    <property type="entry name" value="Flavodoxin/NO_synth"/>
</dbReference>
<feature type="region of interest" description="Disordered" evidence="1">
    <location>
        <begin position="26"/>
        <end position="46"/>
    </location>
</feature>
<accession>A0A679I8L1</accession>
<dbReference type="RefSeq" id="WP_173103144.1">
    <property type="nucleotide sequence ID" value="NZ_AP022822.1"/>
</dbReference>
<evidence type="ECO:0000313" key="5">
    <source>
        <dbReference type="Proteomes" id="UP000502998"/>
    </source>
</evidence>
<dbReference type="GO" id="GO:0010181">
    <property type="term" value="F:FMN binding"/>
    <property type="evidence" value="ECO:0007669"/>
    <property type="project" value="InterPro"/>
</dbReference>
<evidence type="ECO:0000256" key="2">
    <source>
        <dbReference type="SAM" id="SignalP"/>
    </source>
</evidence>
<dbReference type="Proteomes" id="UP000502998">
    <property type="component" value="Chromosome"/>
</dbReference>
<feature type="domain" description="Flavodoxin-like" evidence="3">
    <location>
        <begin position="84"/>
        <end position="224"/>
    </location>
</feature>
<sequence length="231" mass="25819">MKKKSVVVLLIFAFVLSACDISNESMSDSTEISSSRDITKSISNRTSDKSDKKSLIVYFSIPETLNADAVSGASQAEEDGQNLGNVQFVAEKIQSEVKGDILRLEVEEPYPKDYDETVDRAREEERNNTLPRLATVIPDLNQYEVIYIGYPVWNMTVPSPIRTFLSQSNIENKRVALFATHAGYGLGNSDERIEELIPNNTFTDVLDIEDNEVNDSNGTIKNWITASNLLE</sequence>